<dbReference type="PANTHER" id="PTHR24559:SF444">
    <property type="entry name" value="REVERSE TRANSCRIPTASE DOMAIN-CONTAINING PROTEIN"/>
    <property type="match status" value="1"/>
</dbReference>
<keyword evidence="2" id="KW-0548">Nucleotidyltransferase</keyword>
<keyword evidence="2" id="KW-0808">Transferase</keyword>
<reference evidence="2" key="1">
    <citation type="journal article" date="2022" name="Int. J. Mol. Sci.">
        <title>Draft Genome of Tanacetum Coccineum: Genomic Comparison of Closely Related Tanacetum-Family Plants.</title>
        <authorList>
            <person name="Yamashiro T."/>
            <person name="Shiraishi A."/>
            <person name="Nakayama K."/>
            <person name="Satake H."/>
        </authorList>
    </citation>
    <scope>NUCLEOTIDE SEQUENCE</scope>
</reference>
<accession>A0ABQ5J207</accession>
<dbReference type="Gene3D" id="3.10.10.10">
    <property type="entry name" value="HIV Type 1 Reverse Transcriptase, subunit A, domain 1"/>
    <property type="match status" value="1"/>
</dbReference>
<dbReference type="GO" id="GO:0003964">
    <property type="term" value="F:RNA-directed DNA polymerase activity"/>
    <property type="evidence" value="ECO:0007669"/>
    <property type="project" value="UniProtKB-KW"/>
</dbReference>
<gene>
    <name evidence="2" type="ORF">Tco_1122390</name>
</gene>
<feature type="domain" description="Retrotransposon gag" evidence="1">
    <location>
        <begin position="7"/>
        <end position="97"/>
    </location>
</feature>
<evidence type="ECO:0000313" key="2">
    <source>
        <dbReference type="EMBL" id="GJU05960.1"/>
    </source>
</evidence>
<dbReference type="SUPFAM" id="SSF56672">
    <property type="entry name" value="DNA/RNA polymerases"/>
    <property type="match status" value="1"/>
</dbReference>
<dbReference type="Proteomes" id="UP001151760">
    <property type="component" value="Unassembled WGS sequence"/>
</dbReference>
<dbReference type="Pfam" id="PF03732">
    <property type="entry name" value="Retrotrans_gag"/>
    <property type="match status" value="1"/>
</dbReference>
<keyword evidence="2" id="KW-0695">RNA-directed DNA polymerase</keyword>
<dbReference type="InterPro" id="IPR005162">
    <property type="entry name" value="Retrotrans_gag_dom"/>
</dbReference>
<reference evidence="2" key="2">
    <citation type="submission" date="2022-01" db="EMBL/GenBank/DDBJ databases">
        <authorList>
            <person name="Yamashiro T."/>
            <person name="Shiraishi A."/>
            <person name="Satake H."/>
            <person name="Nakayama K."/>
        </authorList>
    </citation>
    <scope>NUCLEOTIDE SEQUENCE</scope>
</reference>
<dbReference type="InterPro" id="IPR043502">
    <property type="entry name" value="DNA/RNA_pol_sf"/>
</dbReference>
<dbReference type="InterPro" id="IPR053134">
    <property type="entry name" value="RNA-dir_DNA_polymerase"/>
</dbReference>
<dbReference type="PANTHER" id="PTHR24559">
    <property type="entry name" value="TRANSPOSON TY3-I GAG-POL POLYPROTEIN"/>
    <property type="match status" value="1"/>
</dbReference>
<evidence type="ECO:0000313" key="3">
    <source>
        <dbReference type="Proteomes" id="UP001151760"/>
    </source>
</evidence>
<protein>
    <submittedName>
        <fullName evidence="2">Reverse transcriptase domain-containing protein</fullName>
    </submittedName>
</protein>
<comment type="caution">
    <text evidence="2">The sequence shown here is derived from an EMBL/GenBank/DDBJ whole genome shotgun (WGS) entry which is preliminary data.</text>
</comment>
<proteinExistence type="predicted"/>
<dbReference type="EMBL" id="BQNB010021394">
    <property type="protein sequence ID" value="GJU05960.1"/>
    <property type="molecule type" value="Genomic_DNA"/>
</dbReference>
<evidence type="ECO:0000259" key="1">
    <source>
        <dbReference type="Pfam" id="PF03732"/>
    </source>
</evidence>
<sequence length="486" mass="56023">MPTWCHMFNSKITGNARVWFDDLPQESIDSYDDLRKAFLENYLQQKKCIKDPVEIHNIKQRDGESMKEFERRYKLECKDVKGAPEFMKIFEFMHGITNPELIKRLHDNIPKSVDEMMRQETGQKQNFKKGSFRNQQRMERKQGRFTLLTKTLKEILALDKGKQIEEMLKAGKLSHLIKELKQNNGKDQTKTAKKGETSGKDKSLAILMVQPWQRIARQRITQTFSLESVISFPPLGEEDRTEGPMIIEAEMEEHCVHHIHTIGRVQRRNNMATRANIATGEDRIIGRPRVRKIRAIPSTAHGMLKFPVAGGIVTLRSSKIIPLECTMVSGPGVPQPDINQVAEEKIQVAIHPEYPKQTVAIGSTLTEERRKELCGLLRRNLDIFAWKPAYMTGVPRHIAKHRLNIRKGCLPVRQKKKGQAPERNKAICEEVKKLVDADIMKEVHYHSWLSNPVMVKKHDGSWRMCVDFKDLNKACPKDGYPLPEID</sequence>
<organism evidence="2 3">
    <name type="scientific">Tanacetum coccineum</name>
    <dbReference type="NCBI Taxonomy" id="301880"/>
    <lineage>
        <taxon>Eukaryota</taxon>
        <taxon>Viridiplantae</taxon>
        <taxon>Streptophyta</taxon>
        <taxon>Embryophyta</taxon>
        <taxon>Tracheophyta</taxon>
        <taxon>Spermatophyta</taxon>
        <taxon>Magnoliopsida</taxon>
        <taxon>eudicotyledons</taxon>
        <taxon>Gunneridae</taxon>
        <taxon>Pentapetalae</taxon>
        <taxon>asterids</taxon>
        <taxon>campanulids</taxon>
        <taxon>Asterales</taxon>
        <taxon>Asteraceae</taxon>
        <taxon>Asteroideae</taxon>
        <taxon>Anthemideae</taxon>
        <taxon>Anthemidinae</taxon>
        <taxon>Tanacetum</taxon>
    </lineage>
</organism>
<name>A0ABQ5J207_9ASTR</name>
<keyword evidence="3" id="KW-1185">Reference proteome</keyword>